<dbReference type="Pfam" id="PF01557">
    <property type="entry name" value="FAA_hydrolase"/>
    <property type="match status" value="1"/>
</dbReference>
<evidence type="ECO:0000256" key="3">
    <source>
        <dbReference type="SAM" id="MobiDB-lite"/>
    </source>
</evidence>
<accession>A0AA35RAE5</accession>
<dbReference type="PANTHER" id="PTHR42796">
    <property type="entry name" value="FUMARYLACETOACETATE HYDROLASE DOMAIN-CONTAINING PROTEIN 2A-RELATED"/>
    <property type="match status" value="1"/>
</dbReference>
<feature type="domain" description="Fumarylacetoacetase-like C-terminal" evidence="4">
    <location>
        <begin position="119"/>
        <end position="248"/>
    </location>
</feature>
<comment type="caution">
    <text evidence="5">The sequence shown here is derived from an EMBL/GenBank/DDBJ whole genome shotgun (WGS) entry which is preliminary data.</text>
</comment>
<dbReference type="GO" id="GO:0046872">
    <property type="term" value="F:metal ion binding"/>
    <property type="evidence" value="ECO:0007669"/>
    <property type="project" value="UniProtKB-KW"/>
</dbReference>
<dbReference type="GO" id="GO:0003824">
    <property type="term" value="F:catalytic activity"/>
    <property type="evidence" value="ECO:0007669"/>
    <property type="project" value="InterPro"/>
</dbReference>
<evidence type="ECO:0000313" key="5">
    <source>
        <dbReference type="EMBL" id="CAI8007815.1"/>
    </source>
</evidence>
<dbReference type="InterPro" id="IPR036663">
    <property type="entry name" value="Fumarylacetoacetase_C_sf"/>
</dbReference>
<gene>
    <name evidence="5" type="ORF">GBAR_LOCUS5399</name>
</gene>
<keyword evidence="2" id="KW-0479">Metal-binding</keyword>
<evidence type="ECO:0000313" key="6">
    <source>
        <dbReference type="Proteomes" id="UP001174909"/>
    </source>
</evidence>
<organism evidence="5 6">
    <name type="scientific">Geodia barretti</name>
    <name type="common">Barrett's horny sponge</name>
    <dbReference type="NCBI Taxonomy" id="519541"/>
    <lineage>
        <taxon>Eukaryota</taxon>
        <taxon>Metazoa</taxon>
        <taxon>Porifera</taxon>
        <taxon>Demospongiae</taxon>
        <taxon>Heteroscleromorpha</taxon>
        <taxon>Tetractinellida</taxon>
        <taxon>Astrophorina</taxon>
        <taxon>Geodiidae</taxon>
        <taxon>Geodia</taxon>
    </lineage>
</organism>
<dbReference type="EMBL" id="CASHTH010000800">
    <property type="protein sequence ID" value="CAI8007815.1"/>
    <property type="molecule type" value="Genomic_DNA"/>
</dbReference>
<feature type="compositionally biased region" description="Polar residues" evidence="3">
    <location>
        <begin position="269"/>
        <end position="281"/>
    </location>
</feature>
<dbReference type="InterPro" id="IPR051121">
    <property type="entry name" value="FAH"/>
</dbReference>
<dbReference type="PANTHER" id="PTHR42796:SF4">
    <property type="entry name" value="FUMARYLACETOACETATE HYDROLASE DOMAIN-CONTAINING PROTEIN 2A"/>
    <property type="match status" value="1"/>
</dbReference>
<dbReference type="SUPFAM" id="SSF56529">
    <property type="entry name" value="FAH"/>
    <property type="match status" value="1"/>
</dbReference>
<proteinExistence type="inferred from homology"/>
<dbReference type="Gene3D" id="3.90.850.10">
    <property type="entry name" value="Fumarylacetoacetase-like, C-terminal domain"/>
    <property type="match status" value="2"/>
</dbReference>
<sequence length="281" mass="30862">MKLVFFDDFKLGAVKGDNVVDLSAAAEHIPHVSPQDILSGLIADFDTHKSHLEEAISASDGVPLSSVRLRSPAPRPINIACMAVNYMENGTRSEPAPINAFNKSPNGVIGDGDTILIPDVKAEDAYDYIFGYLNFIDVSARGVPAFYQMKSRETFAPMGPYLVTADEIADPQSLPVKLWVNDRLCQDFNTDDMAHKIPRVIEWITSVHSLEPGDVVATGTNHFGLSAIQDGDTIDMETEGLGRLHLHVQDDLKRTWGRETRHEWESAGNEGTTPQLTGKYA</sequence>
<dbReference type="AlphaFoldDB" id="A0AA35RAE5"/>
<evidence type="ECO:0000259" key="4">
    <source>
        <dbReference type="Pfam" id="PF01557"/>
    </source>
</evidence>
<dbReference type="GO" id="GO:0044281">
    <property type="term" value="P:small molecule metabolic process"/>
    <property type="evidence" value="ECO:0007669"/>
    <property type="project" value="UniProtKB-ARBA"/>
</dbReference>
<evidence type="ECO:0000256" key="1">
    <source>
        <dbReference type="ARBA" id="ARBA00010211"/>
    </source>
</evidence>
<dbReference type="InterPro" id="IPR011234">
    <property type="entry name" value="Fumarylacetoacetase-like_C"/>
</dbReference>
<feature type="region of interest" description="Disordered" evidence="3">
    <location>
        <begin position="261"/>
        <end position="281"/>
    </location>
</feature>
<keyword evidence="6" id="KW-1185">Reference proteome</keyword>
<dbReference type="Proteomes" id="UP001174909">
    <property type="component" value="Unassembled WGS sequence"/>
</dbReference>
<comment type="similarity">
    <text evidence="1">Belongs to the FAH family.</text>
</comment>
<reference evidence="5" key="1">
    <citation type="submission" date="2023-03" db="EMBL/GenBank/DDBJ databases">
        <authorList>
            <person name="Steffen K."/>
            <person name="Cardenas P."/>
        </authorList>
    </citation>
    <scope>NUCLEOTIDE SEQUENCE</scope>
</reference>
<protein>
    <submittedName>
        <fullName evidence="5">Uncharacterized protein PH0643</fullName>
    </submittedName>
</protein>
<name>A0AA35RAE5_GEOBA</name>
<evidence type="ECO:0000256" key="2">
    <source>
        <dbReference type="ARBA" id="ARBA00022723"/>
    </source>
</evidence>